<dbReference type="PANTHER" id="PTHR12778:SF9">
    <property type="entry name" value="ACETYL-COENZYME A TRANSPORTER 1"/>
    <property type="match status" value="1"/>
</dbReference>
<organism evidence="6 7">
    <name type="scientific">Brachionus calyciflorus</name>
    <dbReference type="NCBI Taxonomy" id="104777"/>
    <lineage>
        <taxon>Eukaryota</taxon>
        <taxon>Metazoa</taxon>
        <taxon>Spiralia</taxon>
        <taxon>Gnathifera</taxon>
        <taxon>Rotifera</taxon>
        <taxon>Eurotatoria</taxon>
        <taxon>Monogononta</taxon>
        <taxon>Pseudotrocha</taxon>
        <taxon>Ploima</taxon>
        <taxon>Brachionidae</taxon>
        <taxon>Brachionus</taxon>
    </lineage>
</organism>
<dbReference type="InterPro" id="IPR004752">
    <property type="entry name" value="AmpG_permease/AT-1"/>
</dbReference>
<protein>
    <submittedName>
        <fullName evidence="6">Uncharacterized protein</fullName>
    </submittedName>
</protein>
<evidence type="ECO:0000313" key="6">
    <source>
        <dbReference type="EMBL" id="CAF1115254.1"/>
    </source>
</evidence>
<reference evidence="6" key="1">
    <citation type="submission" date="2021-02" db="EMBL/GenBank/DDBJ databases">
        <authorList>
            <person name="Nowell W R."/>
        </authorList>
    </citation>
    <scope>NUCLEOTIDE SEQUENCE</scope>
    <source>
        <strain evidence="6">Ploen Becks lab</strain>
    </source>
</reference>
<evidence type="ECO:0000256" key="2">
    <source>
        <dbReference type="ARBA" id="ARBA00022692"/>
    </source>
</evidence>
<evidence type="ECO:0000256" key="3">
    <source>
        <dbReference type="ARBA" id="ARBA00022989"/>
    </source>
</evidence>
<evidence type="ECO:0000256" key="4">
    <source>
        <dbReference type="ARBA" id="ARBA00023136"/>
    </source>
</evidence>
<name>A0A814Q4N8_9BILA</name>
<comment type="caution">
    <text evidence="6">The sequence shown here is derived from an EMBL/GenBank/DDBJ whole genome shotgun (WGS) entry which is preliminary data.</text>
</comment>
<accession>A0A814Q4N8</accession>
<feature type="transmembrane region" description="Helical" evidence="5">
    <location>
        <begin position="54"/>
        <end position="72"/>
    </location>
</feature>
<feature type="non-terminal residue" evidence="6">
    <location>
        <position position="1"/>
    </location>
</feature>
<evidence type="ECO:0000256" key="1">
    <source>
        <dbReference type="ARBA" id="ARBA00004141"/>
    </source>
</evidence>
<evidence type="ECO:0000313" key="7">
    <source>
        <dbReference type="Proteomes" id="UP000663879"/>
    </source>
</evidence>
<keyword evidence="4 5" id="KW-0472">Membrane</keyword>
<dbReference type="EMBL" id="CAJNOC010008418">
    <property type="protein sequence ID" value="CAF1115254.1"/>
    <property type="molecule type" value="Genomic_DNA"/>
</dbReference>
<dbReference type="AlphaFoldDB" id="A0A814Q4N8"/>
<keyword evidence="3 5" id="KW-1133">Transmembrane helix</keyword>
<feature type="transmembrane region" description="Helical" evidence="5">
    <location>
        <begin position="204"/>
        <end position="224"/>
    </location>
</feature>
<dbReference type="PANTHER" id="PTHR12778">
    <property type="entry name" value="SOLUTE CARRIER FAMILY 33 ACETYL-COA TRANSPORTER -RELATED"/>
    <property type="match status" value="1"/>
</dbReference>
<gene>
    <name evidence="6" type="ORF">OXX778_LOCUS21801</name>
</gene>
<sequence>ENISWSSTFESTGGTLGWFTGNIVFESAEFSNKYIRTFFGLDAQAHGIVTLETFMKFSGYIFMLTTTLVLFFKKENEVNEDLNENIPSSIGETYKLAFKIALLPSIMKLMFVLLTLRIAFSIESRSILKLIDADVSKEKLGLLDVPLAPIQALLPFLIRKKITNSNPFEHFAKTYCLRLILIIVFCAWVYLAPFLKDENQKFPLSFFLICFLLQALQSVVLYSMHLPIKYCKYENISFGTNDSLSAFEKIYYLKSKNECSSKSSITECNESGGICETYLDAYYFQTIICFMFGLIWLIWLKKYLYDLQELPASAWKINLNKIKSK</sequence>
<dbReference type="Proteomes" id="UP000663879">
    <property type="component" value="Unassembled WGS sequence"/>
</dbReference>
<comment type="subcellular location">
    <subcellularLocation>
        <location evidence="1">Membrane</location>
        <topology evidence="1">Multi-pass membrane protein</topology>
    </subcellularLocation>
</comment>
<dbReference type="GO" id="GO:0016020">
    <property type="term" value="C:membrane"/>
    <property type="evidence" value="ECO:0007669"/>
    <property type="project" value="UniProtKB-SubCell"/>
</dbReference>
<dbReference type="Pfam" id="PF13000">
    <property type="entry name" value="Acatn"/>
    <property type="match status" value="3"/>
</dbReference>
<keyword evidence="2 5" id="KW-0812">Transmembrane</keyword>
<dbReference type="InterPro" id="IPR024371">
    <property type="entry name" value="AcetylCoA_trans_1-like"/>
</dbReference>
<feature type="transmembrane region" description="Helical" evidence="5">
    <location>
        <begin position="170"/>
        <end position="192"/>
    </location>
</feature>
<keyword evidence="7" id="KW-1185">Reference proteome</keyword>
<evidence type="ECO:0000256" key="5">
    <source>
        <dbReference type="SAM" id="Phobius"/>
    </source>
</evidence>
<feature type="transmembrane region" description="Helical" evidence="5">
    <location>
        <begin position="96"/>
        <end position="120"/>
    </location>
</feature>
<feature type="transmembrane region" description="Helical" evidence="5">
    <location>
        <begin position="281"/>
        <end position="300"/>
    </location>
</feature>
<dbReference type="OrthoDB" id="6415790at2759"/>
<dbReference type="GO" id="GO:0008521">
    <property type="term" value="F:acetyl-CoA transmembrane transporter activity"/>
    <property type="evidence" value="ECO:0007669"/>
    <property type="project" value="InterPro"/>
</dbReference>
<dbReference type="GO" id="GO:0035348">
    <property type="term" value="P:acetyl-CoA transmembrane transport"/>
    <property type="evidence" value="ECO:0007669"/>
    <property type="project" value="InterPro"/>
</dbReference>
<proteinExistence type="predicted"/>